<dbReference type="Proteomes" id="UP000248079">
    <property type="component" value="Unassembled WGS sequence"/>
</dbReference>
<dbReference type="PANTHER" id="PTHR23088:SF27">
    <property type="entry name" value="DEAMINATED GLUTATHIONE AMIDASE"/>
    <property type="match status" value="1"/>
</dbReference>
<evidence type="ECO:0000313" key="3">
    <source>
        <dbReference type="Proteomes" id="UP000248079"/>
    </source>
</evidence>
<dbReference type="SUPFAM" id="SSF56317">
    <property type="entry name" value="Carbon-nitrogen hydrolase"/>
    <property type="match status" value="1"/>
</dbReference>
<dbReference type="InterPro" id="IPR036526">
    <property type="entry name" value="C-N_Hydrolase_sf"/>
</dbReference>
<evidence type="ECO:0000259" key="1">
    <source>
        <dbReference type="PROSITE" id="PS50263"/>
    </source>
</evidence>
<dbReference type="RefSeq" id="WP_110362614.1">
    <property type="nucleotide sequence ID" value="NZ_QFLI01000010.1"/>
</dbReference>
<dbReference type="PANTHER" id="PTHR23088">
    <property type="entry name" value="NITRILASE-RELATED"/>
    <property type="match status" value="1"/>
</dbReference>
<keyword evidence="2" id="KW-0378">Hydrolase</keyword>
<comment type="caution">
    <text evidence="2">The sequence shown here is derived from an EMBL/GenBank/DDBJ whole genome shotgun (WGS) entry which is preliminary data.</text>
</comment>
<keyword evidence="3" id="KW-1185">Reference proteome</keyword>
<dbReference type="PROSITE" id="PS50263">
    <property type="entry name" value="CN_HYDROLASE"/>
    <property type="match status" value="1"/>
</dbReference>
<feature type="domain" description="CN hydrolase" evidence="1">
    <location>
        <begin position="4"/>
        <end position="246"/>
    </location>
</feature>
<protein>
    <submittedName>
        <fullName evidence="2">Carbon-nitrogen hydrolase family protein</fullName>
    </submittedName>
</protein>
<dbReference type="Gene3D" id="3.60.110.10">
    <property type="entry name" value="Carbon-nitrogen hydrolase"/>
    <property type="match status" value="1"/>
</dbReference>
<dbReference type="GO" id="GO:0016787">
    <property type="term" value="F:hydrolase activity"/>
    <property type="evidence" value="ECO:0007669"/>
    <property type="project" value="UniProtKB-KW"/>
</dbReference>
<dbReference type="OrthoDB" id="9811121at2"/>
<evidence type="ECO:0000313" key="2">
    <source>
        <dbReference type="EMBL" id="PXX97121.1"/>
    </source>
</evidence>
<dbReference type="Pfam" id="PF00795">
    <property type="entry name" value="CN_hydrolase"/>
    <property type="match status" value="1"/>
</dbReference>
<dbReference type="InterPro" id="IPR003010">
    <property type="entry name" value="C-N_Hydrolase"/>
</dbReference>
<gene>
    <name evidence="2" type="ORF">DF185_19065</name>
</gene>
<accession>A0A2V3ZSE8</accession>
<dbReference type="EMBL" id="QFLI01000010">
    <property type="protein sequence ID" value="PXX97121.1"/>
    <property type="molecule type" value="Genomic_DNA"/>
</dbReference>
<reference evidence="2 3" key="1">
    <citation type="submission" date="2018-05" db="EMBL/GenBank/DDBJ databases">
        <title>Marinifilum breve JC075T sp. nov., a marine bacterium isolated from Yongle Blue Hole in the South China Sea.</title>
        <authorList>
            <person name="Fu T."/>
        </authorList>
    </citation>
    <scope>NUCLEOTIDE SEQUENCE [LARGE SCALE GENOMIC DNA]</scope>
    <source>
        <strain evidence="2 3">JC075</strain>
    </source>
</reference>
<proteinExistence type="predicted"/>
<dbReference type="AlphaFoldDB" id="A0A2V3ZSE8"/>
<dbReference type="CDD" id="cd07197">
    <property type="entry name" value="nitrilase"/>
    <property type="match status" value="1"/>
</dbReference>
<name>A0A2V3ZSE8_9BACT</name>
<sequence>MPKLKFSAIQVKNKDANSISDRDENLQHAKEIIDKLESVDLIVLPELFTSGYSRKTFDQLNELAEDANGKSFQFFSDIAQKKNCYLCYGFPQKKEDGFYISQALVNPKGELECIYSKQHMAQFGNSMEKEYFQQGGNTISFEINGVKIGIIICYDMRFPELPRTLALDHKIDFLIHPVAFYKDNSFPSWHHFVITRALENQIYMLSLNRAGEEYGNSIFCTPWIDYNTSPTILKEKEEVLFGEVDSDVIGTIREEYQFRKDRKKNY</sequence>
<organism evidence="2 3">
    <name type="scientific">Marinifilum breve</name>
    <dbReference type="NCBI Taxonomy" id="2184082"/>
    <lineage>
        <taxon>Bacteria</taxon>
        <taxon>Pseudomonadati</taxon>
        <taxon>Bacteroidota</taxon>
        <taxon>Bacteroidia</taxon>
        <taxon>Marinilabiliales</taxon>
        <taxon>Marinifilaceae</taxon>
    </lineage>
</organism>